<reference evidence="1" key="1">
    <citation type="submission" date="2023-10" db="EMBL/GenBank/DDBJ databases">
        <title>Whole genome sequencing of actinobacterial strain Amycolatopsis sp. (BCA-696) identifies the underlying plant growth-promoting genes.</title>
        <authorList>
            <person name="Gandham P."/>
            <person name="Vadla N."/>
            <person name="Saji A."/>
            <person name="Srinivas V."/>
            <person name="Ruperao P."/>
            <person name="Selvanayagam S."/>
            <person name="Saxena R.K."/>
            <person name="Rathore A."/>
            <person name="Gopalakrishnan S."/>
            <person name="Thakur V."/>
        </authorList>
    </citation>
    <scope>NUCLEOTIDE SEQUENCE</scope>
    <source>
        <strain evidence="1">BCA-696</strain>
    </source>
</reference>
<protein>
    <submittedName>
        <fullName evidence="1">Serine hydrolase domain-containing protein</fullName>
        <ecNumber evidence="1">3.1.1.103</ecNumber>
    </submittedName>
</protein>
<dbReference type="Proteomes" id="UP001456344">
    <property type="component" value="Chromosome"/>
</dbReference>
<dbReference type="EC" id="3.1.1.103" evidence="1"/>
<name>A0ACD5BGN0_9PSEU</name>
<sequence>MTVRKGVAVLTAAGLMGAALTTAADAAPAKGTELQKGLDALVRQEKFPAALAYVADGRRAASLVAGSSRIDRQVPVPRDGTVRAGSNTKTFTAVAVLQLVAEGKVELDAPIEKYLPEIVRGEGIDATRITVRHLLQHTSGLPNYTEYLGLENFEQVQHRYVPNHELLAAALRHPAKFAPGTKWEYSNTGYLLAGMLIENVTGRPIQEQITERVIKKAGLKHTYWPQVGDQTIQGRHPQGYAIGDAATGKVIDATELDPSWGGAAGQLISTPGDLGKFFKVLLEGRLLPAAQLAEMRKTVDAPLFPGTKYGLGLMSNPLSCGGVYWGHGGDIHGFETRGGATEDGRIVGLAVTAMPGTFGDGEKGSKAVMATVDAAFCK</sequence>
<evidence type="ECO:0000313" key="2">
    <source>
        <dbReference type="Proteomes" id="UP001456344"/>
    </source>
</evidence>
<keyword evidence="1" id="KW-0378">Hydrolase</keyword>
<organism evidence="1 2">
    <name type="scientific">Amycolatopsis coloradensis</name>
    <dbReference type="NCBI Taxonomy" id="76021"/>
    <lineage>
        <taxon>Bacteria</taxon>
        <taxon>Bacillati</taxon>
        <taxon>Actinomycetota</taxon>
        <taxon>Actinomycetes</taxon>
        <taxon>Pseudonocardiales</taxon>
        <taxon>Pseudonocardiaceae</taxon>
        <taxon>Amycolatopsis</taxon>
    </lineage>
</organism>
<proteinExistence type="predicted"/>
<dbReference type="EMBL" id="CP150484">
    <property type="protein sequence ID" value="WYW18526.1"/>
    <property type="molecule type" value="Genomic_DNA"/>
</dbReference>
<evidence type="ECO:0000313" key="1">
    <source>
        <dbReference type="EMBL" id="WYW18526.1"/>
    </source>
</evidence>
<accession>A0ACD5BGN0</accession>
<keyword evidence="2" id="KW-1185">Reference proteome</keyword>
<gene>
    <name evidence="1" type="ORF">LCL61_23565</name>
</gene>